<evidence type="ECO:0000256" key="1">
    <source>
        <dbReference type="ARBA" id="ARBA00006068"/>
    </source>
</evidence>
<keyword evidence="3" id="KW-1133">Transmembrane helix</keyword>
<evidence type="ECO:0000256" key="2">
    <source>
        <dbReference type="SAM" id="MobiDB-lite"/>
    </source>
</evidence>
<dbReference type="NCBIfam" id="TIGR00350">
    <property type="entry name" value="lytR_cpsA_psr"/>
    <property type="match status" value="1"/>
</dbReference>
<sequence length="406" mass="43439">MPVQTSRRPPSQQPPRAATTIPAQPAPALPGKGGKPDGGPATKRSRRKDPLWARLTVALGAVLMMTSGIAIVGSKALIDKATGNIAQRNLLGDAGKSGAEGGKNLDGPIDMLLLGVDARERWAADDVRADSIIVLHIPATHDQAYLISIPRDTEAQIPAFKKSGYPGGVDKINAAFQAGARNGGGWEGGAQLMAQTIKKMTGVSFDGAAIINFGGFKNVIDTLGSVRICVSQEVRSHHMSYVGGKPMWNADGKKTGKPMTPVVHKKGCREMEGWAALDYSRQRYGLKDGDYDRQQNQQQLIKAMARKATQNGMLTNPLKLNELIKAAGKAFILDTGGVPVADFVFTMRGVTGNDLTMLKTNGGTFHGNGNNREALSEQTLDMFHAVKEDKLAEFVFANPEVISTRK</sequence>
<evidence type="ECO:0000256" key="3">
    <source>
        <dbReference type="SAM" id="Phobius"/>
    </source>
</evidence>
<dbReference type="PANTHER" id="PTHR33392">
    <property type="entry name" value="POLYISOPRENYL-TEICHOIC ACID--PEPTIDOGLYCAN TEICHOIC ACID TRANSFERASE TAGU"/>
    <property type="match status" value="1"/>
</dbReference>
<accession>A0A2W2CPA6</accession>
<dbReference type="OrthoDB" id="5171929at2"/>
<dbReference type="Proteomes" id="UP000248749">
    <property type="component" value="Unassembled WGS sequence"/>
</dbReference>
<dbReference type="InterPro" id="IPR050922">
    <property type="entry name" value="LytR/CpsA/Psr_CW_biosynth"/>
</dbReference>
<evidence type="ECO:0000313" key="5">
    <source>
        <dbReference type="EMBL" id="PZG01346.1"/>
    </source>
</evidence>
<comment type="caution">
    <text evidence="5">The sequence shown here is derived from an EMBL/GenBank/DDBJ whole genome shotgun (WGS) entry which is preliminary data.</text>
</comment>
<feature type="transmembrane region" description="Helical" evidence="3">
    <location>
        <begin position="51"/>
        <end position="72"/>
    </location>
</feature>
<keyword evidence="3" id="KW-0812">Transmembrane</keyword>
<dbReference type="Gene3D" id="3.40.630.190">
    <property type="entry name" value="LCP protein"/>
    <property type="match status" value="1"/>
</dbReference>
<dbReference type="AlphaFoldDB" id="A0A2W2CPA6"/>
<dbReference type="Pfam" id="PF03816">
    <property type="entry name" value="LytR_cpsA_psr"/>
    <property type="match status" value="1"/>
</dbReference>
<feature type="region of interest" description="Disordered" evidence="2">
    <location>
        <begin position="1"/>
        <end position="48"/>
    </location>
</feature>
<proteinExistence type="inferred from homology"/>
<name>A0A2W2CPA6_9ACTN</name>
<reference evidence="5 6" key="1">
    <citation type="submission" date="2018-01" db="EMBL/GenBank/DDBJ databases">
        <title>Draft genome sequence of Salinispora sp. 13K206.</title>
        <authorList>
            <person name="Sahin N."/>
            <person name="Saygin H."/>
            <person name="Ay H."/>
        </authorList>
    </citation>
    <scope>NUCLEOTIDE SEQUENCE [LARGE SCALE GENOMIC DNA]</scope>
    <source>
        <strain evidence="5 6">13K206</strain>
    </source>
</reference>
<dbReference type="InterPro" id="IPR004474">
    <property type="entry name" value="LytR_CpsA_psr"/>
</dbReference>
<dbReference type="PANTHER" id="PTHR33392:SF6">
    <property type="entry name" value="POLYISOPRENYL-TEICHOIC ACID--PEPTIDOGLYCAN TEICHOIC ACID TRANSFERASE TAGU"/>
    <property type="match status" value="1"/>
</dbReference>
<organism evidence="5 6">
    <name type="scientific">Micromonospora deserti</name>
    <dbReference type="NCBI Taxonomy" id="2070366"/>
    <lineage>
        <taxon>Bacteria</taxon>
        <taxon>Bacillati</taxon>
        <taxon>Actinomycetota</taxon>
        <taxon>Actinomycetes</taxon>
        <taxon>Micromonosporales</taxon>
        <taxon>Micromonosporaceae</taxon>
        <taxon>Micromonospora</taxon>
    </lineage>
</organism>
<evidence type="ECO:0000259" key="4">
    <source>
        <dbReference type="Pfam" id="PF03816"/>
    </source>
</evidence>
<feature type="compositionally biased region" description="Low complexity" evidence="2">
    <location>
        <begin position="1"/>
        <end position="23"/>
    </location>
</feature>
<keyword evidence="6" id="KW-1185">Reference proteome</keyword>
<keyword evidence="3" id="KW-0472">Membrane</keyword>
<dbReference type="RefSeq" id="WP_111133480.1">
    <property type="nucleotide sequence ID" value="NZ_POUB01000031.1"/>
</dbReference>
<dbReference type="EMBL" id="POUB01000031">
    <property type="protein sequence ID" value="PZG01346.1"/>
    <property type="molecule type" value="Genomic_DNA"/>
</dbReference>
<comment type="similarity">
    <text evidence="1">Belongs to the LytR/CpsA/Psr (LCP) family.</text>
</comment>
<protein>
    <submittedName>
        <fullName evidence="5">LytR family transcriptional regulator</fullName>
    </submittedName>
</protein>
<evidence type="ECO:0000313" key="6">
    <source>
        <dbReference type="Proteomes" id="UP000248749"/>
    </source>
</evidence>
<gene>
    <name evidence="5" type="ORF">C1I99_07520</name>
</gene>
<feature type="domain" description="Cell envelope-related transcriptional attenuator" evidence="4">
    <location>
        <begin position="128"/>
        <end position="309"/>
    </location>
</feature>